<keyword evidence="5" id="KW-0552">Olfaction</keyword>
<dbReference type="EMBL" id="JACEFF010000237">
    <property type="protein sequence ID" value="KAH9641371.1"/>
    <property type="molecule type" value="Genomic_DNA"/>
</dbReference>
<evidence type="ECO:0000256" key="1">
    <source>
        <dbReference type="ARBA" id="ARBA00004651"/>
    </source>
</evidence>
<feature type="transmembrane region" description="Helical" evidence="10">
    <location>
        <begin position="42"/>
        <end position="63"/>
    </location>
</feature>
<keyword evidence="9" id="KW-0807">Transducer</keyword>
<keyword evidence="4 10" id="KW-0812">Transmembrane</keyword>
<feature type="transmembrane region" description="Helical" evidence="10">
    <location>
        <begin position="206"/>
        <end position="226"/>
    </location>
</feature>
<reference evidence="11" key="1">
    <citation type="journal article" date="2021" name="G3 (Bethesda)">
        <title>Genome and transcriptome analysis of the beet armyworm Spodoptera exigua reveals targets for pest control. .</title>
        <authorList>
            <person name="Simon S."/>
            <person name="Breeschoten T."/>
            <person name="Jansen H.J."/>
            <person name="Dirks R.P."/>
            <person name="Schranz M.E."/>
            <person name="Ros V.I.D."/>
        </authorList>
    </citation>
    <scope>NUCLEOTIDE SEQUENCE</scope>
    <source>
        <strain evidence="11">TB_SE_WUR_2020</strain>
    </source>
</reference>
<feature type="transmembrane region" description="Helical" evidence="10">
    <location>
        <begin position="83"/>
        <end position="101"/>
    </location>
</feature>
<dbReference type="GO" id="GO:0005549">
    <property type="term" value="F:odorant binding"/>
    <property type="evidence" value="ECO:0007669"/>
    <property type="project" value="InterPro"/>
</dbReference>
<evidence type="ECO:0000313" key="12">
    <source>
        <dbReference type="Proteomes" id="UP000814243"/>
    </source>
</evidence>
<evidence type="ECO:0008006" key="13">
    <source>
        <dbReference type="Google" id="ProtNLM"/>
    </source>
</evidence>
<comment type="caution">
    <text evidence="11">The sequence shown here is derived from an EMBL/GenBank/DDBJ whole genome shotgun (WGS) entry which is preliminary data.</text>
</comment>
<keyword evidence="3" id="KW-0716">Sensory transduction</keyword>
<keyword evidence="8" id="KW-0675">Receptor</keyword>
<evidence type="ECO:0000256" key="7">
    <source>
        <dbReference type="ARBA" id="ARBA00023136"/>
    </source>
</evidence>
<dbReference type="PANTHER" id="PTHR21137">
    <property type="entry name" value="ODORANT RECEPTOR"/>
    <property type="match status" value="1"/>
</dbReference>
<keyword evidence="7 10" id="KW-0472">Membrane</keyword>
<sequence length="320" mass="36908">MAEQKITPFDSFSEVYKLLMWTGYCRLLKKTKSRSLRICHQIYRLFAFLLAVAFNAVHLIFIIQKDEEMLLETTRTSHRLVKFMKISIIMAGVSWAGSLFAKRYQDSEAVVYIYSPFETVSWTGYSFSVMMEVLPLPWTGFGHLGIDCLIATYYAQAEVQLKIIKYTKEVSGIFNHALAFEFFGSAAVLCMVTFKMSYTPPFSMAFAFLAVMLGVLLMQVFLYCYFGNLVQYESDSIMTSVYLSDWLSASPRFRRHLLIAMLRWSKSITPRVSGIIPLSLTTYVSVSYCSQISLQLVRGSQYEALKYIYLFLEYITIEMH</sequence>
<evidence type="ECO:0000256" key="10">
    <source>
        <dbReference type="SAM" id="Phobius"/>
    </source>
</evidence>
<evidence type="ECO:0000256" key="2">
    <source>
        <dbReference type="ARBA" id="ARBA00022475"/>
    </source>
</evidence>
<evidence type="ECO:0000256" key="5">
    <source>
        <dbReference type="ARBA" id="ARBA00022725"/>
    </source>
</evidence>
<dbReference type="PANTHER" id="PTHR21137:SF35">
    <property type="entry name" value="ODORANT RECEPTOR 19A-RELATED"/>
    <property type="match status" value="1"/>
</dbReference>
<dbReference type="AlphaFoldDB" id="A0A922SL05"/>
<keyword evidence="6 10" id="KW-1133">Transmembrane helix</keyword>
<dbReference type="GO" id="GO:0004984">
    <property type="term" value="F:olfactory receptor activity"/>
    <property type="evidence" value="ECO:0007669"/>
    <property type="project" value="InterPro"/>
</dbReference>
<dbReference type="Proteomes" id="UP000814243">
    <property type="component" value="Unassembled WGS sequence"/>
</dbReference>
<dbReference type="GO" id="GO:0007165">
    <property type="term" value="P:signal transduction"/>
    <property type="evidence" value="ECO:0007669"/>
    <property type="project" value="UniProtKB-KW"/>
</dbReference>
<dbReference type="GO" id="GO:0005886">
    <property type="term" value="C:plasma membrane"/>
    <property type="evidence" value="ECO:0007669"/>
    <property type="project" value="UniProtKB-SubCell"/>
</dbReference>
<keyword evidence="2" id="KW-1003">Cell membrane</keyword>
<comment type="subcellular location">
    <subcellularLocation>
        <location evidence="1">Cell membrane</location>
        <topology evidence="1">Multi-pass membrane protein</topology>
    </subcellularLocation>
</comment>
<name>A0A922SL05_SPOEX</name>
<evidence type="ECO:0000256" key="6">
    <source>
        <dbReference type="ARBA" id="ARBA00022989"/>
    </source>
</evidence>
<evidence type="ECO:0000256" key="8">
    <source>
        <dbReference type="ARBA" id="ARBA00023170"/>
    </source>
</evidence>
<protein>
    <recommendedName>
        <fullName evidence="13">Odorant receptor</fullName>
    </recommendedName>
</protein>
<gene>
    <name evidence="11" type="ORF">HF086_012658</name>
</gene>
<feature type="transmembrane region" description="Helical" evidence="10">
    <location>
        <begin position="173"/>
        <end position="194"/>
    </location>
</feature>
<dbReference type="InterPro" id="IPR004117">
    <property type="entry name" value="7tm6_olfct_rcpt"/>
</dbReference>
<evidence type="ECO:0000256" key="3">
    <source>
        <dbReference type="ARBA" id="ARBA00022606"/>
    </source>
</evidence>
<evidence type="ECO:0000256" key="4">
    <source>
        <dbReference type="ARBA" id="ARBA00022692"/>
    </source>
</evidence>
<proteinExistence type="predicted"/>
<organism evidence="11 12">
    <name type="scientific">Spodoptera exigua</name>
    <name type="common">Beet armyworm</name>
    <name type="synonym">Noctua fulgens</name>
    <dbReference type="NCBI Taxonomy" id="7107"/>
    <lineage>
        <taxon>Eukaryota</taxon>
        <taxon>Metazoa</taxon>
        <taxon>Ecdysozoa</taxon>
        <taxon>Arthropoda</taxon>
        <taxon>Hexapoda</taxon>
        <taxon>Insecta</taxon>
        <taxon>Pterygota</taxon>
        <taxon>Neoptera</taxon>
        <taxon>Endopterygota</taxon>
        <taxon>Lepidoptera</taxon>
        <taxon>Glossata</taxon>
        <taxon>Ditrysia</taxon>
        <taxon>Noctuoidea</taxon>
        <taxon>Noctuidae</taxon>
        <taxon>Amphipyrinae</taxon>
        <taxon>Spodoptera</taxon>
    </lineage>
</organism>
<evidence type="ECO:0000313" key="11">
    <source>
        <dbReference type="EMBL" id="KAH9641371.1"/>
    </source>
</evidence>
<dbReference type="Pfam" id="PF02949">
    <property type="entry name" value="7tm_6"/>
    <property type="match status" value="1"/>
</dbReference>
<accession>A0A922SL05</accession>
<evidence type="ECO:0000256" key="9">
    <source>
        <dbReference type="ARBA" id="ARBA00023224"/>
    </source>
</evidence>